<dbReference type="EMBL" id="CP070619">
    <property type="protein sequence ID" value="QSE92722.1"/>
    <property type="molecule type" value="Genomic_DNA"/>
</dbReference>
<sequence length="300" mass="32047">MTSHELSRARGLLTHLVSEPEATMDDYRRLYDEVLANFELPADAKVEAVDAGGTPAFWVDAPDSAPDQVVIVVHGGGFCMGTASGYREFGYRISKAARARVLVVDYRLAPEHPFPAPLDDVVTAYRWVRRQEGVRSVALVGDSAGGGLAIGALVKLREDGDEAPDAAVACSPLVDLAGEGASLTERAHLDPLPASALVQAMGGAYLGGKDPKSTPLASPLYADLKGLPPLRVLVGTDEGLHDDAVRLVGRVREVGGEVEFEIGEQMVHIWPLFNFLPEGQASTKRIGEFLEKHLAAPHKV</sequence>
<feature type="domain" description="Alpha/beta hydrolase fold-3" evidence="3">
    <location>
        <begin position="70"/>
        <end position="270"/>
    </location>
</feature>
<dbReference type="GO" id="GO:0016787">
    <property type="term" value="F:hydrolase activity"/>
    <property type="evidence" value="ECO:0007669"/>
    <property type="project" value="UniProtKB-KW"/>
</dbReference>
<gene>
    <name evidence="4" type="ORF">JWS13_31000</name>
</gene>
<evidence type="ECO:0000256" key="2">
    <source>
        <dbReference type="ARBA" id="ARBA00022801"/>
    </source>
</evidence>
<reference evidence="4 5" key="2">
    <citation type="journal article" date="2022" name="Arch. Microbiol.">
        <title>Rhodococcus pseudokoreensis sp. nov. isolated from the rhizosphere of young M26 apple rootstocks.</title>
        <authorList>
            <person name="Kampfer P."/>
            <person name="Glaeser S.P."/>
            <person name="Blom J."/>
            <person name="Wolf J."/>
            <person name="Benning S."/>
            <person name="Schloter M."/>
            <person name="Neumann-Schaal M."/>
        </authorList>
    </citation>
    <scope>NUCLEOTIDE SEQUENCE [LARGE SCALE GENOMIC DNA]</scope>
    <source>
        <strain evidence="4 5">R79</strain>
    </source>
</reference>
<dbReference type="PANTHER" id="PTHR48081">
    <property type="entry name" value="AB HYDROLASE SUPERFAMILY PROTEIN C4A8.06C"/>
    <property type="match status" value="1"/>
</dbReference>
<dbReference type="RefSeq" id="WP_206009174.1">
    <property type="nucleotide sequence ID" value="NZ_CP070619.1"/>
</dbReference>
<comment type="similarity">
    <text evidence="1">Belongs to the 'GDXG' lipolytic enzyme family.</text>
</comment>
<dbReference type="InterPro" id="IPR029058">
    <property type="entry name" value="AB_hydrolase_fold"/>
</dbReference>
<evidence type="ECO:0000256" key="1">
    <source>
        <dbReference type="ARBA" id="ARBA00010515"/>
    </source>
</evidence>
<dbReference type="Gene3D" id="3.40.50.1820">
    <property type="entry name" value="alpha/beta hydrolase"/>
    <property type="match status" value="1"/>
</dbReference>
<dbReference type="PROSITE" id="PS01173">
    <property type="entry name" value="LIPASE_GDXG_HIS"/>
    <property type="match status" value="1"/>
</dbReference>
<dbReference type="Proteomes" id="UP000662986">
    <property type="component" value="Chromosome"/>
</dbReference>
<protein>
    <submittedName>
        <fullName evidence="4">Alpha/beta hydrolase</fullName>
    </submittedName>
</protein>
<keyword evidence="5" id="KW-1185">Reference proteome</keyword>
<dbReference type="Pfam" id="PF07859">
    <property type="entry name" value="Abhydrolase_3"/>
    <property type="match status" value="1"/>
</dbReference>
<dbReference type="SUPFAM" id="SSF53474">
    <property type="entry name" value="alpha/beta-Hydrolases"/>
    <property type="match status" value="1"/>
</dbReference>
<accession>A0A974W8Q3</accession>
<evidence type="ECO:0000313" key="4">
    <source>
        <dbReference type="EMBL" id="QSE92722.1"/>
    </source>
</evidence>
<dbReference type="InterPro" id="IPR002168">
    <property type="entry name" value="Lipase_GDXG_HIS_AS"/>
</dbReference>
<evidence type="ECO:0000313" key="5">
    <source>
        <dbReference type="Proteomes" id="UP000662986"/>
    </source>
</evidence>
<dbReference type="PANTHER" id="PTHR48081:SF30">
    <property type="entry name" value="ACETYL-HYDROLASE LIPR-RELATED"/>
    <property type="match status" value="1"/>
</dbReference>
<proteinExistence type="inferred from homology"/>
<dbReference type="InterPro" id="IPR050300">
    <property type="entry name" value="GDXG_lipolytic_enzyme"/>
</dbReference>
<dbReference type="InterPro" id="IPR013094">
    <property type="entry name" value="AB_hydrolase_3"/>
</dbReference>
<name>A0A974W8Q3_9NOCA</name>
<reference evidence="4 5" key="1">
    <citation type="journal article" date="2021" name="Microbiol. Resour. Announc.">
        <title>Complete Genome Sequences of Two Rhodococcus sp. Strains with Large and Linear Chromosomes, Isolated from Apple Rhizosphere.</title>
        <authorList>
            <person name="Benning S."/>
            <person name="Brugnone N."/>
            <person name="Siani R."/>
            <person name="Kublik S."/>
            <person name="Schloter M."/>
            <person name="Rad V."/>
        </authorList>
    </citation>
    <scope>NUCLEOTIDE SEQUENCE [LARGE SCALE GENOMIC DNA]</scope>
    <source>
        <strain evidence="4 5">R79</strain>
    </source>
</reference>
<organism evidence="4 5">
    <name type="scientific">Rhodococcus pseudokoreensis</name>
    <dbReference type="NCBI Taxonomy" id="2811421"/>
    <lineage>
        <taxon>Bacteria</taxon>
        <taxon>Bacillati</taxon>
        <taxon>Actinomycetota</taxon>
        <taxon>Actinomycetes</taxon>
        <taxon>Mycobacteriales</taxon>
        <taxon>Nocardiaceae</taxon>
        <taxon>Rhodococcus</taxon>
    </lineage>
</organism>
<evidence type="ECO:0000259" key="3">
    <source>
        <dbReference type="Pfam" id="PF07859"/>
    </source>
</evidence>
<keyword evidence="2 4" id="KW-0378">Hydrolase</keyword>